<accession>A0A1Y2CEA4</accession>
<organism evidence="2 3">
    <name type="scientific">Rhizoclosmatium globosum</name>
    <dbReference type="NCBI Taxonomy" id="329046"/>
    <lineage>
        <taxon>Eukaryota</taxon>
        <taxon>Fungi</taxon>
        <taxon>Fungi incertae sedis</taxon>
        <taxon>Chytridiomycota</taxon>
        <taxon>Chytridiomycota incertae sedis</taxon>
        <taxon>Chytridiomycetes</taxon>
        <taxon>Chytridiales</taxon>
        <taxon>Chytriomycetaceae</taxon>
        <taxon>Rhizoclosmatium</taxon>
    </lineage>
</organism>
<evidence type="ECO:0000313" key="2">
    <source>
        <dbReference type="EMBL" id="ORY45352.1"/>
    </source>
</evidence>
<protein>
    <submittedName>
        <fullName evidence="2">Uncharacterized protein</fullName>
    </submittedName>
</protein>
<keyword evidence="3" id="KW-1185">Reference proteome</keyword>
<comment type="caution">
    <text evidence="2">The sequence shown here is derived from an EMBL/GenBank/DDBJ whole genome shotgun (WGS) entry which is preliminary data.</text>
</comment>
<name>A0A1Y2CEA4_9FUNG</name>
<sequence length="237" mass="25687">MSCVNASYSPSNSIFCFKTGSVVSANSTICGDTKTWRIVGTGLSMVLTTNTTEFNTTSQFQDEKGNAATFSYTSNGLVKIESTSNTTTLQTWGSNGLYCIDSNNTGIITLYDSPVFGSKILWQSNTGFTLGSGYPAVEGFSPGTPPPTVSTKTIVVVVSLLVIALFGCVIIALRTCKSKRETQEYAVRIRGRDSEAEEEFLPEYLDEPPRYGEDEPVRTGAMEQLRRTASRALQVIS</sequence>
<keyword evidence="1" id="KW-0472">Membrane</keyword>
<dbReference type="OrthoDB" id="1884773at2759"/>
<evidence type="ECO:0000256" key="1">
    <source>
        <dbReference type="SAM" id="Phobius"/>
    </source>
</evidence>
<proteinExistence type="predicted"/>
<dbReference type="Proteomes" id="UP000193642">
    <property type="component" value="Unassembled WGS sequence"/>
</dbReference>
<evidence type="ECO:0000313" key="3">
    <source>
        <dbReference type="Proteomes" id="UP000193642"/>
    </source>
</evidence>
<gene>
    <name evidence="2" type="ORF">BCR33DRAFT_765737</name>
</gene>
<feature type="transmembrane region" description="Helical" evidence="1">
    <location>
        <begin position="154"/>
        <end position="173"/>
    </location>
</feature>
<dbReference type="EMBL" id="MCGO01000020">
    <property type="protein sequence ID" value="ORY45352.1"/>
    <property type="molecule type" value="Genomic_DNA"/>
</dbReference>
<reference evidence="2 3" key="1">
    <citation type="submission" date="2016-07" db="EMBL/GenBank/DDBJ databases">
        <title>Pervasive Adenine N6-methylation of Active Genes in Fungi.</title>
        <authorList>
            <consortium name="DOE Joint Genome Institute"/>
            <person name="Mondo S.J."/>
            <person name="Dannebaum R.O."/>
            <person name="Kuo R.C."/>
            <person name="Labutti K."/>
            <person name="Haridas S."/>
            <person name="Kuo A."/>
            <person name="Salamov A."/>
            <person name="Ahrendt S.R."/>
            <person name="Lipzen A."/>
            <person name="Sullivan W."/>
            <person name="Andreopoulos W.B."/>
            <person name="Clum A."/>
            <person name="Lindquist E."/>
            <person name="Daum C."/>
            <person name="Ramamoorthy G.K."/>
            <person name="Gryganskyi A."/>
            <person name="Culley D."/>
            <person name="Magnuson J.K."/>
            <person name="James T.Y."/>
            <person name="O'Malley M.A."/>
            <person name="Stajich J.E."/>
            <person name="Spatafora J.W."/>
            <person name="Visel A."/>
            <person name="Grigoriev I.V."/>
        </authorList>
    </citation>
    <scope>NUCLEOTIDE SEQUENCE [LARGE SCALE GENOMIC DNA]</scope>
    <source>
        <strain evidence="2 3">JEL800</strain>
    </source>
</reference>
<keyword evidence="1" id="KW-1133">Transmembrane helix</keyword>
<keyword evidence="1" id="KW-0812">Transmembrane</keyword>
<dbReference type="AlphaFoldDB" id="A0A1Y2CEA4"/>